<dbReference type="CTD" id="54478"/>
<dbReference type="PANTHER" id="PTHR35819:SF1">
    <property type="entry name" value="PROTEIN PIMREG"/>
    <property type="match status" value="1"/>
</dbReference>
<reference evidence="3" key="1">
    <citation type="submission" date="2025-08" db="UniProtKB">
        <authorList>
            <consortium name="RefSeq"/>
        </authorList>
    </citation>
    <scope>IDENTIFICATION</scope>
</reference>
<dbReference type="OrthoDB" id="9898669at2759"/>
<gene>
    <name evidence="3" type="primary">PIMREG</name>
</gene>
<organism evidence="2 3">
    <name type="scientific">Microcaecilia unicolor</name>
    <dbReference type="NCBI Taxonomy" id="1415580"/>
    <lineage>
        <taxon>Eukaryota</taxon>
        <taxon>Metazoa</taxon>
        <taxon>Chordata</taxon>
        <taxon>Craniata</taxon>
        <taxon>Vertebrata</taxon>
        <taxon>Euteleostomi</taxon>
        <taxon>Amphibia</taxon>
        <taxon>Gymnophiona</taxon>
        <taxon>Siphonopidae</taxon>
        <taxon>Microcaecilia</taxon>
    </lineage>
</organism>
<accession>A0A6P7ZGI9</accession>
<keyword evidence="2" id="KW-1185">Reference proteome</keyword>
<proteinExistence type="predicted"/>
<name>A0A6P7ZGI9_9AMPH</name>
<dbReference type="GeneID" id="115482631"/>
<evidence type="ECO:0000256" key="1">
    <source>
        <dbReference type="SAM" id="MobiDB-lite"/>
    </source>
</evidence>
<dbReference type="KEGG" id="muo:115482631"/>
<sequence>MHSCICLSSDSQIVEAKAQRYPQQWRKKKKLLRDIKMTTPLPSVGIAVSWRNHQVLENFDENDSPKPDNFKKIPSSSSLNTIRMSVRKRLPLKQLDIKLDENPTWESLESKEKWHPLKKMTRTTKNAFGSVSQKIQKTCQNPSEYLLTSPAKAQGIGKQSSCIDNGANKTASPRTPGRKTSKLIPTTNQSSSTKVTPRSSKQFFPKPGSGKDPKHCEDEDWKSISHWVGKDGLRRSVRTAALKSPYSSPATISKIRQFDVDLESVSLGIHQLKRLSRVFDDAIQRKERDEAILNYHHVMVHHLHLTQRTQRFFKPSLRRNTRRLRSMDQNGFKQY</sequence>
<dbReference type="Pfam" id="PF07326">
    <property type="entry name" value="RCS1"/>
    <property type="match status" value="1"/>
</dbReference>
<dbReference type="InterPro" id="IPR009932">
    <property type="entry name" value="RCS1"/>
</dbReference>
<evidence type="ECO:0000313" key="3">
    <source>
        <dbReference type="RefSeq" id="XP_030078432.1"/>
    </source>
</evidence>
<dbReference type="InParanoid" id="A0A6P7ZGI9"/>
<dbReference type="AlphaFoldDB" id="A0A6P7ZGI9"/>
<protein>
    <submittedName>
        <fullName evidence="3">Protein PIMREG isoform X1</fullName>
    </submittedName>
</protein>
<dbReference type="Proteomes" id="UP000515156">
    <property type="component" value="Chromosome 13"/>
</dbReference>
<dbReference type="FunCoup" id="A0A6P7ZGI9">
    <property type="interactions" value="711"/>
</dbReference>
<evidence type="ECO:0000313" key="2">
    <source>
        <dbReference type="Proteomes" id="UP000515156"/>
    </source>
</evidence>
<feature type="region of interest" description="Disordered" evidence="1">
    <location>
        <begin position="156"/>
        <end position="217"/>
    </location>
</feature>
<dbReference type="RefSeq" id="XP_030078432.1">
    <property type="nucleotide sequence ID" value="XM_030222572.1"/>
</dbReference>
<feature type="compositionally biased region" description="Polar residues" evidence="1">
    <location>
        <begin position="157"/>
        <end position="173"/>
    </location>
</feature>
<feature type="compositionally biased region" description="Polar residues" evidence="1">
    <location>
        <begin position="183"/>
        <end position="202"/>
    </location>
</feature>
<dbReference type="PANTHER" id="PTHR35819">
    <property type="entry name" value="PICALM INTERACTING MITOTIC REGULATOR PIMREG"/>
    <property type="match status" value="1"/>
</dbReference>